<feature type="domain" description="Polysaccharide pyruvyl transferase" evidence="1">
    <location>
        <begin position="17"/>
        <end position="311"/>
    </location>
</feature>
<dbReference type="RefSeq" id="WP_074840847.1">
    <property type="nucleotide sequence ID" value="NZ_CP047056.1"/>
</dbReference>
<keyword evidence="2" id="KW-0808">Transferase</keyword>
<organism evidence="2 3">
    <name type="scientific">Succinivibrio dextrinosolvens</name>
    <dbReference type="NCBI Taxonomy" id="83771"/>
    <lineage>
        <taxon>Bacteria</taxon>
        <taxon>Pseudomonadati</taxon>
        <taxon>Pseudomonadota</taxon>
        <taxon>Gammaproteobacteria</taxon>
        <taxon>Aeromonadales</taxon>
        <taxon>Succinivibrionaceae</taxon>
        <taxon>Succinivibrio</taxon>
    </lineage>
</organism>
<evidence type="ECO:0000313" key="3">
    <source>
        <dbReference type="Proteomes" id="UP000243374"/>
    </source>
</evidence>
<keyword evidence="3" id="KW-1185">Reference proteome</keyword>
<dbReference type="EMBL" id="FOSF01000030">
    <property type="protein sequence ID" value="SFK14544.1"/>
    <property type="molecule type" value="Genomic_DNA"/>
</dbReference>
<proteinExistence type="predicted"/>
<dbReference type="Proteomes" id="UP000243374">
    <property type="component" value="Unassembled WGS sequence"/>
</dbReference>
<evidence type="ECO:0000259" key="1">
    <source>
        <dbReference type="Pfam" id="PF04230"/>
    </source>
</evidence>
<sequence length="375" mass="42778">MNSKNKVGILTYHTGYNYGASLQAYALSTVINKMGISCEIINFETARFLASREMFSRSPRRLKEFIKIITRVPYLTQLKKRQALFDCYTNKHLPISKLYREESDVIKNASIYDCIICGSDQIWNLSQNDAPAANLLFYLNFPKKQKRVSYAASFGKWVKEAPKYRDVIVPLLKNFDAVSVREHSGVEFLNSVGVDACITLDPTLLLDKEDYDLICQKRLIEHPYVLLFSWSCGNEVVTAAKKIANILKLPLINITPPPRALFSRITRKLDVGPCEFLSLIKYADFVVTDSFHGTAFSTNFEKSFVSIVSDNTPDPRMKSLLDQLQLSDHLVNTAEIDLEKISKTDFEIVRNKKTVLRKASLEFLENALAEFRKDK</sequence>
<dbReference type="Pfam" id="PF04230">
    <property type="entry name" value="PS_pyruv_trans"/>
    <property type="match status" value="1"/>
</dbReference>
<accession>A0A662Z9T9</accession>
<dbReference type="AlphaFoldDB" id="A0A662Z9T9"/>
<protein>
    <submittedName>
        <fullName evidence="2">Polysaccharide pyruvyl transferase family protein WcaK</fullName>
    </submittedName>
</protein>
<gene>
    <name evidence="2" type="ORF">SAMN04487865_103012</name>
</gene>
<evidence type="ECO:0000313" key="2">
    <source>
        <dbReference type="EMBL" id="SFK14544.1"/>
    </source>
</evidence>
<dbReference type="OrthoDB" id="9799278at2"/>
<dbReference type="GO" id="GO:0016740">
    <property type="term" value="F:transferase activity"/>
    <property type="evidence" value="ECO:0007669"/>
    <property type="project" value="UniProtKB-KW"/>
</dbReference>
<dbReference type="InterPro" id="IPR007345">
    <property type="entry name" value="Polysacch_pyruvyl_Trfase"/>
</dbReference>
<reference evidence="2 3" key="1">
    <citation type="submission" date="2016-10" db="EMBL/GenBank/DDBJ databases">
        <authorList>
            <person name="Varghese N."/>
            <person name="Submissions S."/>
        </authorList>
    </citation>
    <scope>NUCLEOTIDE SEQUENCE [LARGE SCALE GENOMIC DNA]</scope>
    <source>
        <strain evidence="2 3">22B</strain>
    </source>
</reference>
<name>A0A662Z9T9_9GAMM</name>